<sequence length="540" mass="61702">MNTLLPAFAGLYENEINGALDRLKLIADPSSEPAERMIREAAMLVRNDRLRLVDTDERYGTVRFTTRDFPFAEIMLMLPAQRAACSIHGDRGCEHTAAAWFTAYQHIGSLSDWLREWRQSGVSRYQPNRALEQTPQAWRGMLDRLTERFHSFGESVPYHIISEELGLFRQQLRSVEPIEQEWKPLFRLYASLYALHAVTAGFSGRGFSIGYDRWQFSRMLDSLIDDIRDSLARLSTSRRLFAADPFYADLEELVRSFTLRSAHARQMWITIYRNVWTSLFTGQSARERELEVLTGLSVEREATDGKSINPAGSPLPLMKAWIAVLLGRPADEIGMPDGSEVPGAALQFTSWLDLAGYLAKNDEPEKARDIIVSLSPLITPYMESVSFIEQRKTAAELSDLCRETDMPEEETAAMLLRCGSAAEAEYAEFLIGRGRYREWAAWHLLNRSSFDRVEMSGLKTLIDEAPMEAISLCHTHVTDQIALKSRGNYREAVRILKKMKRAAKKAGRTDWWNDYLSVLRSRHSRLRALMEEMERGKLTL</sequence>
<proteinExistence type="predicted"/>
<protein>
    <recommendedName>
        <fullName evidence="3">SWIM-type domain-containing protein</fullName>
    </recommendedName>
</protein>
<dbReference type="EMBL" id="JBEPLW010000007">
    <property type="protein sequence ID" value="MET3575434.1"/>
    <property type="molecule type" value="Genomic_DNA"/>
</dbReference>
<evidence type="ECO:0008006" key="3">
    <source>
        <dbReference type="Google" id="ProtNLM"/>
    </source>
</evidence>
<evidence type="ECO:0000313" key="1">
    <source>
        <dbReference type="EMBL" id="MET3575434.1"/>
    </source>
</evidence>
<reference evidence="1 2" key="1">
    <citation type="submission" date="2024-06" db="EMBL/GenBank/DDBJ databases">
        <title>Genomic Encyclopedia of Type Strains, Phase IV (KMG-IV): sequencing the most valuable type-strain genomes for metagenomic binning, comparative biology and taxonomic classification.</title>
        <authorList>
            <person name="Goeker M."/>
        </authorList>
    </citation>
    <scope>NUCLEOTIDE SEQUENCE [LARGE SCALE GENOMIC DNA]</scope>
    <source>
        <strain evidence="1 2">DSM 26128</strain>
    </source>
</reference>
<dbReference type="Proteomes" id="UP001549099">
    <property type="component" value="Unassembled WGS sequence"/>
</dbReference>
<accession>A0ABV2GAX5</accession>
<organism evidence="1 2">
    <name type="scientific">Bhargavaea ullalensis</name>
    <dbReference type="NCBI Taxonomy" id="1265685"/>
    <lineage>
        <taxon>Bacteria</taxon>
        <taxon>Bacillati</taxon>
        <taxon>Bacillota</taxon>
        <taxon>Bacilli</taxon>
        <taxon>Bacillales</taxon>
        <taxon>Caryophanaceae</taxon>
        <taxon>Bhargavaea</taxon>
    </lineage>
</organism>
<keyword evidence="2" id="KW-1185">Reference proteome</keyword>
<gene>
    <name evidence="1" type="ORF">ABID49_001339</name>
</gene>
<dbReference type="RefSeq" id="WP_354196596.1">
    <property type="nucleotide sequence ID" value="NZ_JBEPLW010000007.1"/>
</dbReference>
<evidence type="ECO:0000313" key="2">
    <source>
        <dbReference type="Proteomes" id="UP001549099"/>
    </source>
</evidence>
<comment type="caution">
    <text evidence="1">The sequence shown here is derived from an EMBL/GenBank/DDBJ whole genome shotgun (WGS) entry which is preliminary data.</text>
</comment>
<name>A0ABV2GAX5_9BACL</name>